<feature type="domain" description="MOFRL-associated" evidence="10">
    <location>
        <begin position="81"/>
        <end position="336"/>
    </location>
</feature>
<dbReference type="SUPFAM" id="SSF82544">
    <property type="entry name" value="GckA/TtuD-like"/>
    <property type="match status" value="1"/>
</dbReference>
<evidence type="ECO:0000259" key="9">
    <source>
        <dbReference type="Pfam" id="PF05161"/>
    </source>
</evidence>
<evidence type="ECO:0000256" key="5">
    <source>
        <dbReference type="ARBA" id="ARBA00022679"/>
    </source>
</evidence>
<evidence type="ECO:0000256" key="7">
    <source>
        <dbReference type="ARBA" id="ARBA00022777"/>
    </source>
</evidence>
<protein>
    <recommendedName>
        <fullName evidence="4">Glycerate kinase</fullName>
        <ecNumber evidence="3">2.7.1.31</ecNumber>
    </recommendedName>
</protein>
<dbReference type="InterPro" id="IPR025286">
    <property type="entry name" value="MOFRL_assoc_dom"/>
</dbReference>
<dbReference type="AlphaFoldDB" id="A0A2C9JCZ8"/>
<dbReference type="InterPro" id="IPR039760">
    <property type="entry name" value="MOFRL_protein"/>
</dbReference>
<evidence type="ECO:0000256" key="1">
    <source>
        <dbReference type="ARBA" id="ARBA00000694"/>
    </source>
</evidence>
<gene>
    <name evidence="11" type="primary">106054084</name>
</gene>
<dbReference type="GO" id="GO:0005524">
    <property type="term" value="F:ATP binding"/>
    <property type="evidence" value="ECO:0007669"/>
    <property type="project" value="UniProtKB-KW"/>
</dbReference>
<dbReference type="EnsemblMetazoa" id="BGLB000818-RB">
    <property type="protein sequence ID" value="BGLB000818-PB"/>
    <property type="gene ID" value="BGLB000818"/>
</dbReference>
<organism evidence="11 12">
    <name type="scientific">Biomphalaria glabrata</name>
    <name type="common">Bloodfluke planorb</name>
    <name type="synonym">Freshwater snail</name>
    <dbReference type="NCBI Taxonomy" id="6526"/>
    <lineage>
        <taxon>Eukaryota</taxon>
        <taxon>Metazoa</taxon>
        <taxon>Spiralia</taxon>
        <taxon>Lophotrochozoa</taxon>
        <taxon>Mollusca</taxon>
        <taxon>Gastropoda</taxon>
        <taxon>Heterobranchia</taxon>
        <taxon>Euthyneura</taxon>
        <taxon>Panpulmonata</taxon>
        <taxon>Hygrophila</taxon>
        <taxon>Lymnaeoidea</taxon>
        <taxon>Planorbidae</taxon>
        <taxon>Biomphalaria</taxon>
    </lineage>
</organism>
<evidence type="ECO:0000256" key="3">
    <source>
        <dbReference type="ARBA" id="ARBA00012101"/>
    </source>
</evidence>
<evidence type="ECO:0000313" key="12">
    <source>
        <dbReference type="Proteomes" id="UP000076420"/>
    </source>
</evidence>
<evidence type="ECO:0000259" key="10">
    <source>
        <dbReference type="Pfam" id="PF13660"/>
    </source>
</evidence>
<accession>A0A2C9JCZ8</accession>
<reference evidence="11" key="1">
    <citation type="submission" date="2020-05" db="UniProtKB">
        <authorList>
            <consortium name="EnsemblMetazoa"/>
        </authorList>
    </citation>
    <scope>IDENTIFICATION</scope>
    <source>
        <strain evidence="11">BB02</strain>
    </source>
</reference>
<dbReference type="InterPro" id="IPR037035">
    <property type="entry name" value="GK-like_C_sf"/>
</dbReference>
<keyword evidence="5" id="KW-0808">Transferase</keyword>
<keyword evidence="6" id="KW-0547">Nucleotide-binding</keyword>
<comment type="similarity">
    <text evidence="2">Belongs to the glycerate kinase type-2 family.</text>
</comment>
<keyword evidence="7" id="KW-0418">Kinase</keyword>
<comment type="catalytic activity">
    <reaction evidence="1">
        <text>(R)-glycerate + ATP = (2R)-3-phosphoglycerate + ADP + H(+)</text>
        <dbReference type="Rhea" id="RHEA:23516"/>
        <dbReference type="ChEBI" id="CHEBI:15378"/>
        <dbReference type="ChEBI" id="CHEBI:16659"/>
        <dbReference type="ChEBI" id="CHEBI:30616"/>
        <dbReference type="ChEBI" id="CHEBI:58272"/>
        <dbReference type="ChEBI" id="CHEBI:456216"/>
        <dbReference type="EC" id="2.7.1.31"/>
    </reaction>
</comment>
<dbReference type="OrthoDB" id="44918at2759"/>
<dbReference type="STRING" id="6526.A0A2C9JCZ8"/>
<evidence type="ECO:0000256" key="8">
    <source>
        <dbReference type="ARBA" id="ARBA00022840"/>
    </source>
</evidence>
<dbReference type="Pfam" id="PF05161">
    <property type="entry name" value="MOFRL"/>
    <property type="match status" value="1"/>
</dbReference>
<name>A0A2C9JCZ8_BIOGL</name>
<dbReference type="GO" id="GO:0005737">
    <property type="term" value="C:cytoplasm"/>
    <property type="evidence" value="ECO:0007669"/>
    <property type="project" value="TreeGrafter"/>
</dbReference>
<keyword evidence="8" id="KW-0067">ATP-binding</keyword>
<evidence type="ECO:0000256" key="2">
    <source>
        <dbReference type="ARBA" id="ARBA00005393"/>
    </source>
</evidence>
<dbReference type="PANTHER" id="PTHR12227">
    <property type="entry name" value="GLYCERATE KINASE"/>
    <property type="match status" value="1"/>
</dbReference>
<proteinExistence type="inferred from homology"/>
<dbReference type="PANTHER" id="PTHR12227:SF0">
    <property type="entry name" value="GLYCERATE KINASE"/>
    <property type="match status" value="1"/>
</dbReference>
<dbReference type="RefSeq" id="XP_013065263.2">
    <property type="nucleotide sequence ID" value="XM_013209809.2"/>
</dbReference>
<sequence>MSLIKHLKQLCGRSIKIQNVAGLASHPVSVQRVLFKLQTQHLQVMSSEMSIRNFHNSSFCFQEAVLKKRDRMTEIDLKADAADLFKTAVKSVCPKVMIENVLQYNRATSTLKVQDKTYTVNKNIFVVGFGEAVLGMAKVVEDILSDHLVTGIISIPKGLKEEIFNIENNRDMFLSPTSKIQVFEGAATVSSVEMDQRSYNAAIAIQNLVSNLSPNDILFVVLSEGGSTLCPSPYPPITLLDLFELTRLLARNGATVREINTVRKNIEILKGGGLALLARPAKVVSLILSSVIGDAVDLIASGPTCPTQRTPHHCMEILMRLGILDKTPESIRKFLEKEIKQLNMIQAQAGLKSTQKKVQQHQLEGVQNVIVGNNLIACEAAASRATELGYLPVILTTEMTGEATKVGSLYAKLAKFVMFCFDRKASWEPNSELSIMELELVSLGIKKKWINYIANTVDKAHNMNRDICIIAGGDTVVHVRGSGQGGKCMESVLAAAIALQEEFRVKKLNVAECRMCYLSCDSDGHDGVTKMAGAVVDLEFLDKVEASGLSMREYLENNDSFRFFEKVNQGNNFIQTNLTGTNIMNVMIMLVEKPREVKYQYKD</sequence>
<dbReference type="Gene3D" id="3.40.50.10180">
    <property type="entry name" value="Glycerate kinase, MOFRL-like N-terminal domain"/>
    <property type="match status" value="1"/>
</dbReference>
<dbReference type="VEuPathDB" id="VectorBase:BGLAX_036851"/>
<dbReference type="InterPro" id="IPR038614">
    <property type="entry name" value="GK_N_sf"/>
</dbReference>
<dbReference type="GO" id="GO:0008887">
    <property type="term" value="F:glycerate kinase activity"/>
    <property type="evidence" value="ECO:0007669"/>
    <property type="project" value="UniProtKB-EC"/>
</dbReference>
<evidence type="ECO:0000256" key="4">
    <source>
        <dbReference type="ARBA" id="ARBA00020720"/>
    </source>
</evidence>
<feature type="domain" description="MOFRL" evidence="9">
    <location>
        <begin position="467"/>
        <end position="585"/>
    </location>
</feature>
<dbReference type="EnsemblMetazoa" id="BGLB000818-RC">
    <property type="protein sequence ID" value="BGLB000818-PC"/>
    <property type="gene ID" value="BGLB000818"/>
</dbReference>
<dbReference type="KEGG" id="bgt:106054084"/>
<dbReference type="VEuPathDB" id="VectorBase:BGLB000818"/>
<evidence type="ECO:0000256" key="6">
    <source>
        <dbReference type="ARBA" id="ARBA00022741"/>
    </source>
</evidence>
<dbReference type="Pfam" id="PF13660">
    <property type="entry name" value="DUF4147"/>
    <property type="match status" value="1"/>
</dbReference>
<dbReference type="RefSeq" id="XP_013065262.2">
    <property type="nucleotide sequence ID" value="XM_013209808.2"/>
</dbReference>
<dbReference type="FunFam" id="3.40.50.10180:FF:000001">
    <property type="entry name" value="Glycerate kinase"/>
    <property type="match status" value="1"/>
</dbReference>
<dbReference type="EC" id="2.7.1.31" evidence="3"/>
<dbReference type="InterPro" id="IPR007835">
    <property type="entry name" value="MOFRL"/>
</dbReference>
<dbReference type="Gene3D" id="3.40.1480.10">
    <property type="entry name" value="MOFRL domain"/>
    <property type="match status" value="2"/>
</dbReference>
<dbReference type="Proteomes" id="UP000076420">
    <property type="component" value="Unassembled WGS sequence"/>
</dbReference>
<evidence type="ECO:0000313" key="11">
    <source>
        <dbReference type="EnsemblMetazoa" id="BGLB000818-PB"/>
    </source>
</evidence>